<dbReference type="PATRIC" id="fig|1265738.3.peg.4926"/>
<feature type="region of interest" description="Disordered" evidence="1">
    <location>
        <begin position="33"/>
        <end position="56"/>
    </location>
</feature>
<protein>
    <submittedName>
        <fullName evidence="2">Uncharacterized protein</fullName>
    </submittedName>
</protein>
<evidence type="ECO:0000313" key="2">
    <source>
        <dbReference type="EMBL" id="EMI18156.1"/>
    </source>
</evidence>
<reference evidence="2 3" key="1">
    <citation type="journal article" date="2013" name="Mar. Genomics">
        <title>Expression of sulfatases in Rhodopirellula baltica and the diversity of sulfatases in the genus Rhodopirellula.</title>
        <authorList>
            <person name="Wegner C.E."/>
            <person name="Richter-Heitmann T."/>
            <person name="Klindworth A."/>
            <person name="Klockow C."/>
            <person name="Richter M."/>
            <person name="Achstetter T."/>
            <person name="Glockner F.O."/>
            <person name="Harder J."/>
        </authorList>
    </citation>
    <scope>NUCLEOTIDE SEQUENCE [LARGE SCALE GENOMIC DNA]</scope>
    <source>
        <strain evidence="2 3">SM1</strain>
    </source>
</reference>
<dbReference type="Proteomes" id="UP000011991">
    <property type="component" value="Unassembled WGS sequence"/>
</dbReference>
<name>M5RG90_9BACT</name>
<dbReference type="EMBL" id="ANOG01000699">
    <property type="protein sequence ID" value="EMI18156.1"/>
    <property type="molecule type" value="Genomic_DNA"/>
</dbReference>
<feature type="compositionally biased region" description="Basic and acidic residues" evidence="1">
    <location>
        <begin position="33"/>
        <end position="43"/>
    </location>
</feature>
<accession>M5RG90</accession>
<organism evidence="2 3">
    <name type="scientific">Rhodopirellula maiorica SM1</name>
    <dbReference type="NCBI Taxonomy" id="1265738"/>
    <lineage>
        <taxon>Bacteria</taxon>
        <taxon>Pseudomonadati</taxon>
        <taxon>Planctomycetota</taxon>
        <taxon>Planctomycetia</taxon>
        <taxon>Pirellulales</taxon>
        <taxon>Pirellulaceae</taxon>
        <taxon>Novipirellula</taxon>
    </lineage>
</organism>
<sequence>MLYFPNDPNIHAAFPLRYRFIVGKTRFTVDKRGSPLTKGKESIAKGQIAFPTGRHG</sequence>
<evidence type="ECO:0000313" key="3">
    <source>
        <dbReference type="Proteomes" id="UP000011991"/>
    </source>
</evidence>
<evidence type="ECO:0000256" key="1">
    <source>
        <dbReference type="SAM" id="MobiDB-lite"/>
    </source>
</evidence>
<gene>
    <name evidence="2" type="ORF">RMSM_04906</name>
</gene>
<proteinExistence type="predicted"/>
<dbReference type="AlphaFoldDB" id="M5RG90"/>
<keyword evidence="3" id="KW-1185">Reference proteome</keyword>
<comment type="caution">
    <text evidence="2">The sequence shown here is derived from an EMBL/GenBank/DDBJ whole genome shotgun (WGS) entry which is preliminary data.</text>
</comment>